<reference evidence="7" key="2">
    <citation type="submission" date="2025-09" db="UniProtKB">
        <authorList>
            <consortium name="Ensembl"/>
        </authorList>
    </citation>
    <scope>IDENTIFICATION</scope>
</reference>
<dbReference type="Pfam" id="PF13913">
    <property type="entry name" value="zf-C2HC_2"/>
    <property type="match status" value="2"/>
</dbReference>
<keyword evidence="3 5" id="KW-0863">Zinc-finger</keyword>
<sequence length="243" mass="27173">MSVGEVGRLQGGEKKGSGPSLLFFFFFPSAEPAHSKAGALMLHSTAGNQVLFPCEICGRHFKQDVLMRHSPICQKVFSKKRKPFNSLKQRLQGTEITTVKKQPQPKNQVQKKSNWRQHHEDFMNAIQSAKEVTKAMKEGPVNSTKLVPLLCSDYIQCPYCSRRFNEAAAGRHINFCKEQSTRRTFSPSTKAAKPPLVSKCICPCQKREPTLTTAVESLLQNKAQEATNANQLRAGKSRKQNKA</sequence>
<feature type="domain" description="C2HC/C3H-type" evidence="6">
    <location>
        <begin position="153"/>
        <end position="182"/>
    </location>
</feature>
<evidence type="ECO:0000256" key="5">
    <source>
        <dbReference type="PROSITE-ProRule" id="PRU01371"/>
    </source>
</evidence>
<evidence type="ECO:0000259" key="6">
    <source>
        <dbReference type="PROSITE" id="PS52027"/>
    </source>
</evidence>
<dbReference type="Ensembl" id="ENSCPRT00005001384.1">
    <property type="protein sequence ID" value="ENSCPRP00005001179.1"/>
    <property type="gene ID" value="ENSCPRG00005000908.1"/>
</dbReference>
<evidence type="ECO:0000256" key="3">
    <source>
        <dbReference type="ARBA" id="ARBA00022771"/>
    </source>
</evidence>
<dbReference type="InterPro" id="IPR049899">
    <property type="entry name" value="Znf_C2HC_C3H"/>
</dbReference>
<dbReference type="OMA" id="ARHEPIC"/>
<dbReference type="Gene3D" id="3.30.160.60">
    <property type="entry name" value="Classic Zinc Finger"/>
    <property type="match status" value="1"/>
</dbReference>
<evidence type="ECO:0000256" key="4">
    <source>
        <dbReference type="ARBA" id="ARBA00022833"/>
    </source>
</evidence>
<dbReference type="InterPro" id="IPR026319">
    <property type="entry name" value="ZC2HC1A/B-like"/>
</dbReference>
<dbReference type="GO" id="GO:0008270">
    <property type="term" value="F:zinc ion binding"/>
    <property type="evidence" value="ECO:0007669"/>
    <property type="project" value="UniProtKB-KW"/>
</dbReference>
<dbReference type="PROSITE" id="PS52027">
    <property type="entry name" value="ZF_C2HC_C3H"/>
    <property type="match status" value="2"/>
</dbReference>
<dbReference type="AlphaFoldDB" id="A0A7M4FQL5"/>
<feature type="domain" description="C2HC/C3H-type" evidence="6">
    <location>
        <begin position="50"/>
        <end position="79"/>
    </location>
</feature>
<evidence type="ECO:0000313" key="7">
    <source>
        <dbReference type="Ensembl" id="ENSCPRP00005001179.1"/>
    </source>
</evidence>
<dbReference type="GeneTree" id="ENSGT00940000161511"/>
<accession>A0A7M4FQL5</accession>
<evidence type="ECO:0000256" key="2">
    <source>
        <dbReference type="ARBA" id="ARBA00022737"/>
    </source>
</evidence>
<evidence type="ECO:0000313" key="8">
    <source>
        <dbReference type="Proteomes" id="UP000594220"/>
    </source>
</evidence>
<evidence type="ECO:0000256" key="1">
    <source>
        <dbReference type="ARBA" id="ARBA00022723"/>
    </source>
</evidence>
<reference evidence="7" key="1">
    <citation type="submission" date="2025-08" db="UniProtKB">
        <authorList>
            <consortium name="Ensembl"/>
        </authorList>
    </citation>
    <scope>IDENTIFICATION</scope>
</reference>
<gene>
    <name evidence="7" type="primary">ZC2HC1B</name>
</gene>
<name>A0A7M4FQL5_CROPO</name>
<protein>
    <submittedName>
        <fullName evidence="7">Zinc finger C2HC-type containing 1B</fullName>
    </submittedName>
</protein>
<keyword evidence="2" id="KW-0677">Repeat</keyword>
<dbReference type="PANTHER" id="PTHR13555:SF36">
    <property type="entry name" value="ZINC FINGER C2HC DOMAIN-CONTAINING PROTEIN 1B"/>
    <property type="match status" value="1"/>
</dbReference>
<dbReference type="Proteomes" id="UP000594220">
    <property type="component" value="Unplaced"/>
</dbReference>
<proteinExistence type="predicted"/>
<keyword evidence="1" id="KW-0479">Metal-binding</keyword>
<dbReference type="PANTHER" id="PTHR13555">
    <property type="entry name" value="C2H2 ZINC FINGER CGI-62-RELATED"/>
    <property type="match status" value="1"/>
</dbReference>
<organism evidence="7 8">
    <name type="scientific">Crocodylus porosus</name>
    <name type="common">Saltwater crocodile</name>
    <name type="synonym">Estuarine crocodile</name>
    <dbReference type="NCBI Taxonomy" id="8502"/>
    <lineage>
        <taxon>Eukaryota</taxon>
        <taxon>Metazoa</taxon>
        <taxon>Chordata</taxon>
        <taxon>Craniata</taxon>
        <taxon>Vertebrata</taxon>
        <taxon>Euteleostomi</taxon>
        <taxon>Archelosauria</taxon>
        <taxon>Archosauria</taxon>
        <taxon>Crocodylia</taxon>
        <taxon>Longirostres</taxon>
        <taxon>Crocodylidae</taxon>
        <taxon>Crocodylus</taxon>
    </lineage>
</organism>
<keyword evidence="8" id="KW-1185">Reference proteome</keyword>
<keyword evidence="4" id="KW-0862">Zinc</keyword>